<gene>
    <name evidence="2" type="ORF">TGEB3V08_LOCUS1914</name>
</gene>
<organism evidence="2">
    <name type="scientific">Timema genevievae</name>
    <name type="common">Walking stick</name>
    <dbReference type="NCBI Taxonomy" id="629358"/>
    <lineage>
        <taxon>Eukaryota</taxon>
        <taxon>Metazoa</taxon>
        <taxon>Ecdysozoa</taxon>
        <taxon>Arthropoda</taxon>
        <taxon>Hexapoda</taxon>
        <taxon>Insecta</taxon>
        <taxon>Pterygota</taxon>
        <taxon>Neoptera</taxon>
        <taxon>Polyneoptera</taxon>
        <taxon>Phasmatodea</taxon>
        <taxon>Timematodea</taxon>
        <taxon>Timematoidea</taxon>
        <taxon>Timematidae</taxon>
        <taxon>Timema</taxon>
    </lineage>
</organism>
<protein>
    <submittedName>
        <fullName evidence="2">Uncharacterized protein</fullName>
    </submittedName>
</protein>
<feature type="region of interest" description="Disordered" evidence="1">
    <location>
        <begin position="140"/>
        <end position="162"/>
    </location>
</feature>
<dbReference type="AlphaFoldDB" id="A0A7R9JT07"/>
<reference evidence="2" key="1">
    <citation type="submission" date="2020-11" db="EMBL/GenBank/DDBJ databases">
        <authorList>
            <person name="Tran Van P."/>
        </authorList>
    </citation>
    <scope>NUCLEOTIDE SEQUENCE</scope>
</reference>
<accession>A0A7R9JT07</accession>
<evidence type="ECO:0000313" key="2">
    <source>
        <dbReference type="EMBL" id="CAD7587750.1"/>
    </source>
</evidence>
<sequence length="392" mass="44659">MKTRYGVSYMDLLQWPHGIRRHSAEDGEIWIRMPVTSTKSTASYYPFGLYAYVLITTTQFTSTNGNTSKEFVDTKQRLVCDVMHYPPIINTPDPNSNLGSPRHRQSSLVYCESSALDHAATEGGSVEDVQVLLINERTRGNGGQRGEIAPSYPSTPPSDITESEEIWPVAPSYPSTPSSDITESEEIWQQLTERERESEDKAFLHKTCRSLSDDIGCSTARGRGAFGDKISLRTPRTMRDTLIQLAHMIVRDVSSVLHSFVPSASSRTLFKFRGTVVWNTKCSSILRFRAVRVLFGSIGTPRSYQQGRCVRELLWRREVILKCKEVLYFVPNVTYTAETWTMNNFPIGYRLESISLSNFKFLAHLEVVNTKLVYYYTFTFFDKRDVNNLLTE</sequence>
<evidence type="ECO:0000256" key="1">
    <source>
        <dbReference type="SAM" id="MobiDB-lite"/>
    </source>
</evidence>
<dbReference type="EMBL" id="OE839579">
    <property type="protein sequence ID" value="CAD7587750.1"/>
    <property type="molecule type" value="Genomic_DNA"/>
</dbReference>
<name>A0A7R9JT07_TIMGE</name>
<proteinExistence type="predicted"/>